<name>A0A0K1REM3_9CORY</name>
<dbReference type="PATRIC" id="fig|156976.3.peg.1004"/>
<dbReference type="InterPro" id="IPR051908">
    <property type="entry name" value="Ribosomal_N-acetyltransferase"/>
</dbReference>
<evidence type="ECO:0000313" key="2">
    <source>
        <dbReference type="EMBL" id="AKV59859.1"/>
    </source>
</evidence>
<dbReference type="InterPro" id="IPR016181">
    <property type="entry name" value="Acyl_CoA_acyltransferase"/>
</dbReference>
<organism evidence="2 3">
    <name type="scientific">Corynebacterium riegelii</name>
    <dbReference type="NCBI Taxonomy" id="156976"/>
    <lineage>
        <taxon>Bacteria</taxon>
        <taxon>Bacillati</taxon>
        <taxon>Actinomycetota</taxon>
        <taxon>Actinomycetes</taxon>
        <taxon>Mycobacteriales</taxon>
        <taxon>Corynebacteriaceae</taxon>
        <taxon>Corynebacterium</taxon>
    </lineage>
</organism>
<feature type="domain" description="N-acetyltransferase" evidence="1">
    <location>
        <begin position="2"/>
        <end position="156"/>
    </location>
</feature>
<reference evidence="2 3" key="1">
    <citation type="submission" date="2015-08" db="EMBL/GenBank/DDBJ databases">
        <authorList>
            <person name="Babu N.S."/>
            <person name="Beckwith C.J."/>
            <person name="Beseler K.G."/>
            <person name="Brison A."/>
            <person name="Carone J.V."/>
            <person name="Caskin T.P."/>
            <person name="Diamond M."/>
            <person name="Durham M.E."/>
            <person name="Foxe J.M."/>
            <person name="Go M."/>
            <person name="Henderson B.A."/>
            <person name="Jones I.B."/>
            <person name="McGettigan J.A."/>
            <person name="Micheletti S.J."/>
            <person name="Nasrallah M.E."/>
            <person name="Ortiz D."/>
            <person name="Piller C.R."/>
            <person name="Privatt S.R."/>
            <person name="Schneider S.L."/>
            <person name="Sharp S."/>
            <person name="Smith T.C."/>
            <person name="Stanton J.D."/>
            <person name="Ullery H.E."/>
            <person name="Wilson R.J."/>
            <person name="Serrano M.G."/>
            <person name="Buck G."/>
            <person name="Lee V."/>
            <person name="Wang Y."/>
            <person name="Carvalho R."/>
            <person name="Voegtly L."/>
            <person name="Shi R."/>
            <person name="Duckworth R."/>
            <person name="Johnson A."/>
            <person name="Loviza R."/>
            <person name="Walstead R."/>
            <person name="Shah Z."/>
            <person name="Kiflezghi M."/>
            <person name="Wade K."/>
            <person name="Ball S.L."/>
            <person name="Bradley K.W."/>
            <person name="Asai D.J."/>
            <person name="Bowman C.A."/>
            <person name="Russell D.A."/>
            <person name="Pope W.H."/>
            <person name="Jacobs-Sera D."/>
            <person name="Hendrix R.W."/>
            <person name="Hatfull G.F."/>
        </authorList>
    </citation>
    <scope>NUCLEOTIDE SEQUENCE [LARGE SCALE GENOMIC DNA]</scope>
    <source>
        <strain evidence="2 3">PUDD_83A45</strain>
    </source>
</reference>
<dbReference type="GO" id="GO:0005737">
    <property type="term" value="C:cytoplasm"/>
    <property type="evidence" value="ECO:0007669"/>
    <property type="project" value="TreeGrafter"/>
</dbReference>
<accession>A0A0K1REM3</accession>
<keyword evidence="3" id="KW-1185">Reference proteome</keyword>
<dbReference type="GO" id="GO:1990189">
    <property type="term" value="F:protein N-terminal-serine acetyltransferase activity"/>
    <property type="evidence" value="ECO:0007669"/>
    <property type="project" value="TreeGrafter"/>
</dbReference>
<dbReference type="GO" id="GO:0008999">
    <property type="term" value="F:protein-N-terminal-alanine acetyltransferase activity"/>
    <property type="evidence" value="ECO:0007669"/>
    <property type="project" value="TreeGrafter"/>
</dbReference>
<dbReference type="PANTHER" id="PTHR43441">
    <property type="entry name" value="RIBOSOMAL-PROTEIN-SERINE ACETYLTRANSFERASE"/>
    <property type="match status" value="1"/>
</dbReference>
<dbReference type="Gene3D" id="3.40.630.30">
    <property type="match status" value="1"/>
</dbReference>
<dbReference type="AlphaFoldDB" id="A0A0K1REM3"/>
<dbReference type="InterPro" id="IPR000182">
    <property type="entry name" value="GNAT_dom"/>
</dbReference>
<dbReference type="PANTHER" id="PTHR43441:SF10">
    <property type="entry name" value="ACETYLTRANSFERASE"/>
    <property type="match status" value="1"/>
</dbReference>
<dbReference type="SUPFAM" id="SSF55729">
    <property type="entry name" value="Acyl-CoA N-acyltransferases (Nat)"/>
    <property type="match status" value="1"/>
</dbReference>
<proteinExistence type="predicted"/>
<protein>
    <recommendedName>
        <fullName evidence="1">N-acetyltransferase domain-containing protein</fullName>
    </recommendedName>
</protein>
<dbReference type="STRING" id="156976.AK829_05050"/>
<evidence type="ECO:0000313" key="3">
    <source>
        <dbReference type="Proteomes" id="UP000060016"/>
    </source>
</evidence>
<dbReference type="Pfam" id="PF13302">
    <property type="entry name" value="Acetyltransf_3"/>
    <property type="match status" value="1"/>
</dbReference>
<dbReference type="KEGG" id="crie:AK829_05050"/>
<dbReference type="EMBL" id="CP012342">
    <property type="protein sequence ID" value="AKV59859.1"/>
    <property type="molecule type" value="Genomic_DNA"/>
</dbReference>
<dbReference type="Proteomes" id="UP000060016">
    <property type="component" value="Chromosome"/>
</dbReference>
<dbReference type="PROSITE" id="PS51186">
    <property type="entry name" value="GNAT"/>
    <property type="match status" value="1"/>
</dbReference>
<gene>
    <name evidence="2" type="ORF">AK829_05050</name>
</gene>
<evidence type="ECO:0000259" key="1">
    <source>
        <dbReference type="PROSITE" id="PS51186"/>
    </source>
</evidence>
<sequence length="156" mass="17251">MDTIAGVRDDLIAACNDPRMVRWTQVPHPYTEEMASAFLGSPGPSCARWALVMDARFCGNIELRLHSEQHRSGDFGYNAAPWARGRGAMTRAVRLVSEHAFAQGFHRLVIRAGVDNAASRHVAEQAGYTFEGVIRGGEFLHGEFIDIAQYSRLSCD</sequence>